<sequence>MQVEDRPIHRDDSTCHSRKQVAYGIEFRPVRCIKDYSSEFRFAQPPKTNFHNGEKLSHSTTDVLLNSKSMPKVYVTYALPNGVLLGKVMM</sequence>
<organism evidence="1 2">
    <name type="scientific">Daphnia magna</name>
    <dbReference type="NCBI Taxonomy" id="35525"/>
    <lineage>
        <taxon>Eukaryota</taxon>
        <taxon>Metazoa</taxon>
        <taxon>Ecdysozoa</taxon>
        <taxon>Arthropoda</taxon>
        <taxon>Crustacea</taxon>
        <taxon>Branchiopoda</taxon>
        <taxon>Diplostraca</taxon>
        <taxon>Cladocera</taxon>
        <taxon>Anomopoda</taxon>
        <taxon>Daphniidae</taxon>
        <taxon>Daphnia</taxon>
    </lineage>
</organism>
<proteinExistence type="predicted"/>
<reference evidence="1 2" key="1">
    <citation type="journal article" date="2023" name="Nucleic Acids Res.">
        <title>The hologenome of Daphnia magna reveals possible DNA methylation and microbiome-mediated evolution of the host genome.</title>
        <authorList>
            <person name="Chaturvedi A."/>
            <person name="Li X."/>
            <person name="Dhandapani V."/>
            <person name="Marshall H."/>
            <person name="Kissane S."/>
            <person name="Cuenca-Cambronero M."/>
            <person name="Asole G."/>
            <person name="Calvet F."/>
            <person name="Ruiz-Romero M."/>
            <person name="Marangio P."/>
            <person name="Guigo R."/>
            <person name="Rago D."/>
            <person name="Mirbahai L."/>
            <person name="Eastwood N."/>
            <person name="Colbourne J.K."/>
            <person name="Zhou J."/>
            <person name="Mallon E."/>
            <person name="Orsini L."/>
        </authorList>
    </citation>
    <scope>NUCLEOTIDE SEQUENCE [LARGE SCALE GENOMIC DNA]</scope>
    <source>
        <strain evidence="1">LRV0_1</strain>
    </source>
</reference>
<protein>
    <submittedName>
        <fullName evidence="1">Uncharacterized protein</fullName>
    </submittedName>
</protein>
<evidence type="ECO:0000313" key="1">
    <source>
        <dbReference type="EMBL" id="KAK4014876.1"/>
    </source>
</evidence>
<name>A0ABQ9ZQB2_9CRUS</name>
<gene>
    <name evidence="1" type="ORF">OUZ56_027386</name>
</gene>
<evidence type="ECO:0000313" key="2">
    <source>
        <dbReference type="Proteomes" id="UP001234178"/>
    </source>
</evidence>
<keyword evidence="2" id="KW-1185">Reference proteome</keyword>
<comment type="caution">
    <text evidence="1">The sequence shown here is derived from an EMBL/GenBank/DDBJ whole genome shotgun (WGS) entry which is preliminary data.</text>
</comment>
<accession>A0ABQ9ZQB2</accession>
<dbReference type="Proteomes" id="UP001234178">
    <property type="component" value="Unassembled WGS sequence"/>
</dbReference>
<dbReference type="EMBL" id="JAOYFB010000004">
    <property type="protein sequence ID" value="KAK4014876.1"/>
    <property type="molecule type" value="Genomic_DNA"/>
</dbReference>